<organism evidence="5 6">
    <name type="scientific">Halalkalibacter kiskunsagensis</name>
    <dbReference type="NCBI Taxonomy" id="1548599"/>
    <lineage>
        <taxon>Bacteria</taxon>
        <taxon>Bacillati</taxon>
        <taxon>Bacillota</taxon>
        <taxon>Bacilli</taxon>
        <taxon>Bacillales</taxon>
        <taxon>Bacillaceae</taxon>
        <taxon>Halalkalibacter</taxon>
    </lineage>
</organism>
<protein>
    <submittedName>
        <fullName evidence="5">LacI family DNA-binding transcriptional regulator</fullName>
    </submittedName>
</protein>
<dbReference type="Proteomes" id="UP001589838">
    <property type="component" value="Unassembled WGS sequence"/>
</dbReference>
<dbReference type="Gene3D" id="3.40.50.2300">
    <property type="match status" value="2"/>
</dbReference>
<dbReference type="Pfam" id="PF00356">
    <property type="entry name" value="LacI"/>
    <property type="match status" value="1"/>
</dbReference>
<evidence type="ECO:0000259" key="4">
    <source>
        <dbReference type="PROSITE" id="PS50932"/>
    </source>
</evidence>
<dbReference type="SUPFAM" id="SSF53822">
    <property type="entry name" value="Periplasmic binding protein-like I"/>
    <property type="match status" value="1"/>
</dbReference>
<dbReference type="InterPro" id="IPR046335">
    <property type="entry name" value="LacI/GalR-like_sensor"/>
</dbReference>
<dbReference type="Gene3D" id="1.10.260.40">
    <property type="entry name" value="lambda repressor-like DNA-binding domains"/>
    <property type="match status" value="1"/>
</dbReference>
<evidence type="ECO:0000313" key="6">
    <source>
        <dbReference type="Proteomes" id="UP001589838"/>
    </source>
</evidence>
<dbReference type="PROSITE" id="PS50932">
    <property type="entry name" value="HTH_LACI_2"/>
    <property type="match status" value="1"/>
</dbReference>
<dbReference type="PANTHER" id="PTHR30146">
    <property type="entry name" value="LACI-RELATED TRANSCRIPTIONAL REPRESSOR"/>
    <property type="match status" value="1"/>
</dbReference>
<comment type="caution">
    <text evidence="5">The sequence shown here is derived from an EMBL/GenBank/DDBJ whole genome shotgun (WGS) entry which is preliminary data.</text>
</comment>
<name>A0ABV6KFP0_9BACI</name>
<evidence type="ECO:0000256" key="3">
    <source>
        <dbReference type="ARBA" id="ARBA00023163"/>
    </source>
</evidence>
<dbReference type="SMART" id="SM00354">
    <property type="entry name" value="HTH_LACI"/>
    <property type="match status" value="1"/>
</dbReference>
<feature type="domain" description="HTH lacI-type" evidence="4">
    <location>
        <begin position="3"/>
        <end position="56"/>
    </location>
</feature>
<dbReference type="SUPFAM" id="SSF47413">
    <property type="entry name" value="lambda repressor-like DNA-binding domains"/>
    <property type="match status" value="1"/>
</dbReference>
<evidence type="ECO:0000313" key="5">
    <source>
        <dbReference type="EMBL" id="MFC0472131.1"/>
    </source>
</evidence>
<reference evidence="5 6" key="1">
    <citation type="submission" date="2024-09" db="EMBL/GenBank/DDBJ databases">
        <authorList>
            <person name="Sun Q."/>
            <person name="Mori K."/>
        </authorList>
    </citation>
    <scope>NUCLEOTIDE SEQUENCE [LARGE SCALE GENOMIC DNA]</scope>
    <source>
        <strain evidence="5 6">NCAIM B.02610</strain>
    </source>
</reference>
<dbReference type="Pfam" id="PF13377">
    <property type="entry name" value="Peripla_BP_3"/>
    <property type="match status" value="1"/>
</dbReference>
<gene>
    <name evidence="5" type="ORF">ACFFHM_16890</name>
</gene>
<accession>A0ABV6KFP0</accession>
<dbReference type="InterPro" id="IPR028082">
    <property type="entry name" value="Peripla_BP_I"/>
</dbReference>
<dbReference type="RefSeq" id="WP_335960672.1">
    <property type="nucleotide sequence ID" value="NZ_JAXBLX010000011.1"/>
</dbReference>
<keyword evidence="2 5" id="KW-0238">DNA-binding</keyword>
<proteinExistence type="predicted"/>
<evidence type="ECO:0000256" key="2">
    <source>
        <dbReference type="ARBA" id="ARBA00023125"/>
    </source>
</evidence>
<dbReference type="InterPro" id="IPR010982">
    <property type="entry name" value="Lambda_DNA-bd_dom_sf"/>
</dbReference>
<dbReference type="CDD" id="cd01392">
    <property type="entry name" value="HTH_LacI"/>
    <property type="match status" value="1"/>
</dbReference>
<dbReference type="GO" id="GO:0003677">
    <property type="term" value="F:DNA binding"/>
    <property type="evidence" value="ECO:0007669"/>
    <property type="project" value="UniProtKB-KW"/>
</dbReference>
<keyword evidence="6" id="KW-1185">Reference proteome</keyword>
<dbReference type="CDD" id="cd06267">
    <property type="entry name" value="PBP1_LacI_sugar_binding-like"/>
    <property type="match status" value="1"/>
</dbReference>
<keyword evidence="3" id="KW-0804">Transcription</keyword>
<sequence>MNPTIKDVARLARTSKSTVSRYLNGQPVKKNTEEALKSAIKELDYHPNINARRLVQSRTQVVGIVADDISNNFYSGILRGIEKVTNAHRYHCVYYSGTSNHQSEIDFLDLVQEGQVDGLIFISFSKRSQELLERIRDITIPIVLVGDGEADQQILSVDVDNQYGIHELIHYLHRIGHEKVAFIAGPNDIAATEYRTKGYKNALEELGLEYKREWIVGSDWSKEGGYKAMKELLKFGGFTALVASNDETAIGALLCAHELGFRVPQDFSIVGFDDIEIARWIYPTLTTIRQPLYEMGEKAADGLINIMKNTDEVMKERVLIRPELIVRNSCKNLL</sequence>
<dbReference type="EMBL" id="JBHLUX010000039">
    <property type="protein sequence ID" value="MFC0472131.1"/>
    <property type="molecule type" value="Genomic_DNA"/>
</dbReference>
<keyword evidence="1" id="KW-0805">Transcription regulation</keyword>
<dbReference type="PANTHER" id="PTHR30146:SF109">
    <property type="entry name" value="HTH-TYPE TRANSCRIPTIONAL REGULATOR GALS"/>
    <property type="match status" value="1"/>
</dbReference>
<dbReference type="InterPro" id="IPR000843">
    <property type="entry name" value="HTH_LacI"/>
</dbReference>
<evidence type="ECO:0000256" key="1">
    <source>
        <dbReference type="ARBA" id="ARBA00023015"/>
    </source>
</evidence>